<reference evidence="2 3" key="1">
    <citation type="submission" date="2020-04" db="EMBL/GenBank/DDBJ databases">
        <authorList>
            <person name="Zhang R."/>
            <person name="Schippers A."/>
        </authorList>
    </citation>
    <scope>NUCLEOTIDE SEQUENCE [LARGE SCALE GENOMIC DNA]</scope>
    <source>
        <strain evidence="2 3">DSM 109850</strain>
    </source>
</reference>
<dbReference type="Proteomes" id="UP000533476">
    <property type="component" value="Unassembled WGS sequence"/>
</dbReference>
<protein>
    <recommendedName>
        <fullName evidence="1">DUF6922 domain-containing protein</fullName>
    </recommendedName>
</protein>
<evidence type="ECO:0000313" key="3">
    <source>
        <dbReference type="Proteomes" id="UP000533476"/>
    </source>
</evidence>
<dbReference type="InterPro" id="IPR053830">
    <property type="entry name" value="DUF6922"/>
</dbReference>
<accession>A0A7Y0Q4W6</accession>
<dbReference type="RefSeq" id="WP_169103252.1">
    <property type="nucleotide sequence ID" value="NZ_JABBVZ010000211.1"/>
</dbReference>
<sequence>MILPLRIQRLFYRYHADQLDTERHAALIIPTVLSDGTVEDWEWLFQVYSWETIQAWIAEPGHAAMLPPPMERFWTLILLG</sequence>
<dbReference type="Pfam" id="PF21956">
    <property type="entry name" value="DUF6922"/>
    <property type="match status" value="1"/>
</dbReference>
<name>A0A7Y0Q4W6_9FIRM</name>
<gene>
    <name evidence="2" type="ORF">HIJ39_22380</name>
</gene>
<feature type="non-terminal residue" evidence="2">
    <location>
        <position position="80"/>
    </location>
</feature>
<keyword evidence="3" id="KW-1185">Reference proteome</keyword>
<organism evidence="2 3">
    <name type="scientific">Sulfobacillus harzensis</name>
    <dbReference type="NCBI Taxonomy" id="2729629"/>
    <lineage>
        <taxon>Bacteria</taxon>
        <taxon>Bacillati</taxon>
        <taxon>Bacillota</taxon>
        <taxon>Clostridia</taxon>
        <taxon>Eubacteriales</taxon>
        <taxon>Clostridiales Family XVII. Incertae Sedis</taxon>
        <taxon>Sulfobacillus</taxon>
    </lineage>
</organism>
<proteinExistence type="predicted"/>
<comment type="caution">
    <text evidence="2">The sequence shown here is derived from an EMBL/GenBank/DDBJ whole genome shotgun (WGS) entry which is preliminary data.</text>
</comment>
<feature type="domain" description="DUF6922" evidence="1">
    <location>
        <begin position="9"/>
        <end position="55"/>
    </location>
</feature>
<dbReference type="EMBL" id="JABBVZ010000211">
    <property type="protein sequence ID" value="NMP25052.1"/>
    <property type="molecule type" value="Genomic_DNA"/>
</dbReference>
<dbReference type="AlphaFoldDB" id="A0A7Y0Q4W6"/>
<evidence type="ECO:0000313" key="2">
    <source>
        <dbReference type="EMBL" id="NMP25052.1"/>
    </source>
</evidence>
<evidence type="ECO:0000259" key="1">
    <source>
        <dbReference type="Pfam" id="PF21956"/>
    </source>
</evidence>